<dbReference type="GO" id="GO:0003676">
    <property type="term" value="F:nucleic acid binding"/>
    <property type="evidence" value="ECO:0007669"/>
    <property type="project" value="InterPro"/>
</dbReference>
<gene>
    <name evidence="3" type="ORF">ETSY2_46335</name>
</gene>
<feature type="region of interest" description="Disordered" evidence="1">
    <location>
        <begin position="37"/>
        <end position="113"/>
    </location>
</feature>
<organism evidence="3 4">
    <name type="scientific">Candidatus Entotheonella gemina</name>
    <dbReference type="NCBI Taxonomy" id="1429439"/>
    <lineage>
        <taxon>Bacteria</taxon>
        <taxon>Pseudomonadati</taxon>
        <taxon>Nitrospinota/Tectimicrobiota group</taxon>
        <taxon>Candidatus Tectimicrobiota</taxon>
        <taxon>Candidatus Entotheonellia</taxon>
        <taxon>Candidatus Entotheonellales</taxon>
        <taxon>Candidatus Entotheonellaceae</taxon>
        <taxon>Candidatus Entotheonella</taxon>
    </lineage>
</organism>
<accession>W4LGK6</accession>
<protein>
    <recommendedName>
        <fullName evidence="2">CCHC-type domain-containing protein</fullName>
    </recommendedName>
</protein>
<dbReference type="HOGENOM" id="CLU_939046_0_0_7"/>
<evidence type="ECO:0000313" key="4">
    <source>
        <dbReference type="Proteomes" id="UP000019140"/>
    </source>
</evidence>
<evidence type="ECO:0000259" key="2">
    <source>
        <dbReference type="PROSITE" id="PS50158"/>
    </source>
</evidence>
<dbReference type="SUPFAM" id="SSF57756">
    <property type="entry name" value="Retrovirus zinc finger-like domains"/>
    <property type="match status" value="1"/>
</dbReference>
<name>W4LGK6_9BACT</name>
<evidence type="ECO:0000313" key="3">
    <source>
        <dbReference type="EMBL" id="ETW96471.1"/>
    </source>
</evidence>
<dbReference type="InterPro" id="IPR036875">
    <property type="entry name" value="Znf_CCHC_sf"/>
</dbReference>
<dbReference type="InterPro" id="IPR001878">
    <property type="entry name" value="Znf_CCHC"/>
</dbReference>
<reference evidence="3 4" key="1">
    <citation type="journal article" date="2014" name="Nature">
        <title>An environmental bacterial taxon with a large and distinct metabolic repertoire.</title>
        <authorList>
            <person name="Wilson M.C."/>
            <person name="Mori T."/>
            <person name="Ruckert C."/>
            <person name="Uria A.R."/>
            <person name="Helf M.J."/>
            <person name="Takada K."/>
            <person name="Gernert C."/>
            <person name="Steffens U.A."/>
            <person name="Heycke N."/>
            <person name="Schmitt S."/>
            <person name="Rinke C."/>
            <person name="Helfrich E.J."/>
            <person name="Brachmann A.O."/>
            <person name="Gurgui C."/>
            <person name="Wakimoto T."/>
            <person name="Kracht M."/>
            <person name="Crusemann M."/>
            <person name="Hentschel U."/>
            <person name="Abe I."/>
            <person name="Matsunaga S."/>
            <person name="Kalinowski J."/>
            <person name="Takeyama H."/>
            <person name="Piel J."/>
        </authorList>
    </citation>
    <scope>NUCLEOTIDE SEQUENCE [LARGE SCALE GENOMIC DNA]</scope>
    <source>
        <strain evidence="4">TSY2</strain>
    </source>
</reference>
<evidence type="ECO:0000256" key="1">
    <source>
        <dbReference type="SAM" id="MobiDB-lite"/>
    </source>
</evidence>
<feature type="domain" description="CCHC-type" evidence="2">
    <location>
        <begin position="121"/>
        <end position="136"/>
    </location>
</feature>
<dbReference type="PROSITE" id="PS50158">
    <property type="entry name" value="ZF_CCHC"/>
    <property type="match status" value="1"/>
</dbReference>
<feature type="compositionally biased region" description="Basic and acidic residues" evidence="1">
    <location>
        <begin position="45"/>
        <end position="60"/>
    </location>
</feature>
<keyword evidence="4" id="KW-1185">Reference proteome</keyword>
<dbReference type="AlphaFoldDB" id="W4LGK6"/>
<dbReference type="Proteomes" id="UP000019140">
    <property type="component" value="Unassembled WGS sequence"/>
</dbReference>
<sequence>MDALKEGRQLLTERQKLIKIADRSEYGWGVVAEYTTDELAEDSDDEKRIEKAERAAEQKAAKRRKKKSGSITTGRPRRQPFPSAPVATTAPPSVTPLQFATNTSRRPGAAPAPVQRPLGPCFACGELGHLRVHCPKLAAAEGGRKWYPFDKGDSLYVHRVISPGRQPDKGCEVYCVSDEIVSGAPARQVLVDNQEFMLTSRLWEVGDEEMPTSVKGRLRNHIDFWREELQAPTYVLSTIESGYVLPLKSEPTPFVKKTKPLHSSILSLCNRALKNYWQLTVLKRSQRYPMSVALCQ</sequence>
<dbReference type="GO" id="GO:0008270">
    <property type="term" value="F:zinc ion binding"/>
    <property type="evidence" value="ECO:0007669"/>
    <property type="project" value="InterPro"/>
</dbReference>
<comment type="caution">
    <text evidence="3">The sequence shown here is derived from an EMBL/GenBank/DDBJ whole genome shotgun (WGS) entry which is preliminary data.</text>
</comment>
<dbReference type="EMBL" id="AZHX01002177">
    <property type="protein sequence ID" value="ETW96471.1"/>
    <property type="molecule type" value="Genomic_DNA"/>
</dbReference>
<proteinExistence type="predicted"/>
<feature type="compositionally biased region" description="Low complexity" evidence="1">
    <location>
        <begin position="84"/>
        <end position="96"/>
    </location>
</feature>